<comment type="function">
    <text evidence="8">Involved in the biosynthesis of the chorismate, which leads to the biosynthesis of aromatic amino acids. Catalyzes the reversible NADPH linked reduction of 3-dehydroshikimate (DHSA) to yield shikimate (SA).</text>
</comment>
<accession>A0A935T8L4</accession>
<keyword evidence="4 8" id="KW-0521">NADP</keyword>
<dbReference type="InterPro" id="IPR011342">
    <property type="entry name" value="Shikimate_DH"/>
</dbReference>
<dbReference type="GO" id="GO:0009423">
    <property type="term" value="P:chorismate biosynthetic process"/>
    <property type="evidence" value="ECO:0007669"/>
    <property type="project" value="UniProtKB-UniRule"/>
</dbReference>
<feature type="domain" description="Quinate/shikimate 5-dehydrogenase/glutamyl-tRNA reductase" evidence="9">
    <location>
        <begin position="117"/>
        <end position="193"/>
    </location>
</feature>
<comment type="caution">
    <text evidence="12">The sequence shown here is derived from an EMBL/GenBank/DDBJ whole genome shotgun (WGS) entry which is preliminary data.</text>
</comment>
<comment type="similarity">
    <text evidence="8">Belongs to the shikimate dehydrogenase family.</text>
</comment>
<feature type="active site" description="Proton acceptor" evidence="8">
    <location>
        <position position="66"/>
    </location>
</feature>
<dbReference type="AlphaFoldDB" id="A0A935T8L4"/>
<evidence type="ECO:0000256" key="5">
    <source>
        <dbReference type="ARBA" id="ARBA00023002"/>
    </source>
</evidence>
<dbReference type="PANTHER" id="PTHR21089:SF1">
    <property type="entry name" value="BIFUNCTIONAL 3-DEHYDROQUINATE DEHYDRATASE_SHIKIMATE DEHYDROGENASE, CHLOROPLASTIC"/>
    <property type="match status" value="1"/>
</dbReference>
<comment type="catalytic activity">
    <reaction evidence="7 8">
        <text>shikimate + NADP(+) = 3-dehydroshikimate + NADPH + H(+)</text>
        <dbReference type="Rhea" id="RHEA:17737"/>
        <dbReference type="ChEBI" id="CHEBI:15378"/>
        <dbReference type="ChEBI" id="CHEBI:16630"/>
        <dbReference type="ChEBI" id="CHEBI:36208"/>
        <dbReference type="ChEBI" id="CHEBI:57783"/>
        <dbReference type="ChEBI" id="CHEBI:58349"/>
        <dbReference type="EC" id="1.1.1.25"/>
    </reaction>
</comment>
<evidence type="ECO:0000256" key="1">
    <source>
        <dbReference type="ARBA" id="ARBA00004871"/>
    </source>
</evidence>
<dbReference type="GO" id="GO:0005829">
    <property type="term" value="C:cytosol"/>
    <property type="evidence" value="ECO:0007669"/>
    <property type="project" value="TreeGrafter"/>
</dbReference>
<dbReference type="NCBIfam" id="NF001310">
    <property type="entry name" value="PRK00258.1-2"/>
    <property type="match status" value="1"/>
</dbReference>
<dbReference type="GO" id="GO:0050661">
    <property type="term" value="F:NADP binding"/>
    <property type="evidence" value="ECO:0007669"/>
    <property type="project" value="InterPro"/>
</dbReference>
<dbReference type="Gene3D" id="3.40.50.720">
    <property type="entry name" value="NAD(P)-binding Rossmann-like Domain"/>
    <property type="match status" value="1"/>
</dbReference>
<feature type="binding site" evidence="8">
    <location>
        <begin position="127"/>
        <end position="131"/>
    </location>
    <ligand>
        <name>NADP(+)</name>
        <dbReference type="ChEBI" id="CHEBI:58349"/>
    </ligand>
</feature>
<evidence type="ECO:0000256" key="2">
    <source>
        <dbReference type="ARBA" id="ARBA00012962"/>
    </source>
</evidence>
<protein>
    <recommendedName>
        <fullName evidence="2 8">Shikimate dehydrogenase (NADP(+))</fullName>
        <shortName evidence="8">SDH</shortName>
        <ecNumber evidence="2 8">1.1.1.25</ecNumber>
    </recommendedName>
</protein>
<keyword evidence="3 8" id="KW-0028">Amino-acid biosynthesis</keyword>
<evidence type="ECO:0000256" key="7">
    <source>
        <dbReference type="ARBA" id="ARBA00049442"/>
    </source>
</evidence>
<dbReference type="FunFam" id="3.40.50.10860:FF:000006">
    <property type="entry name" value="Shikimate dehydrogenase (NADP(+))"/>
    <property type="match status" value="1"/>
</dbReference>
<dbReference type="FunFam" id="3.40.50.720:FF:000104">
    <property type="entry name" value="Shikimate dehydrogenase (NADP(+))"/>
    <property type="match status" value="1"/>
</dbReference>
<dbReference type="GO" id="GO:0019632">
    <property type="term" value="P:shikimate metabolic process"/>
    <property type="evidence" value="ECO:0007669"/>
    <property type="project" value="InterPro"/>
</dbReference>
<dbReference type="NCBIfam" id="TIGR00507">
    <property type="entry name" value="aroE"/>
    <property type="match status" value="1"/>
</dbReference>
<sequence>MSDRYCVFGNPIGHSKSPAIHAAFAAQCRQDLSYEAILAAPDGFADAVRAFIAAGGRGANVTVPFKEQAWRLATRLSPRAELAGAVNTLVFDHSGMFGDNTDGAGLLRDLTVNLGCRIAGQRVLLLGAGGAARGVLGPLLDSRPGVMVIANRRVARAGDLAQGFAGAASLRACGYPELAGQSFDLVINATSASLVGELPPLPAGLFAPASLAYDLMYGECETLFLAFARNQGAARLADGLGMLVEQAAEAFHLWRGLRPDSAPVIAMLRATAVSAR</sequence>
<dbReference type="Proteomes" id="UP000706151">
    <property type="component" value="Unassembled WGS sequence"/>
</dbReference>
<comment type="pathway">
    <text evidence="1 8">Metabolic intermediate biosynthesis; chorismate biosynthesis; chorismate from D-erythrose 4-phosphate and phosphoenolpyruvate: step 4/7.</text>
</comment>
<dbReference type="InterPro" id="IPR036291">
    <property type="entry name" value="NAD(P)-bd_dom_sf"/>
</dbReference>
<dbReference type="SUPFAM" id="SSF53223">
    <property type="entry name" value="Aminoacid dehydrogenase-like, N-terminal domain"/>
    <property type="match status" value="1"/>
</dbReference>
<proteinExistence type="inferred from homology"/>
<dbReference type="Gene3D" id="3.40.50.10860">
    <property type="entry name" value="Leucine Dehydrogenase, chain A, domain 1"/>
    <property type="match status" value="1"/>
</dbReference>
<dbReference type="InterPro" id="IPR022893">
    <property type="entry name" value="Shikimate_DH_fam"/>
</dbReference>
<dbReference type="CDD" id="cd01065">
    <property type="entry name" value="NAD_bind_Shikimate_DH"/>
    <property type="match status" value="1"/>
</dbReference>
<dbReference type="Pfam" id="PF01488">
    <property type="entry name" value="Shikimate_DH"/>
    <property type="match status" value="1"/>
</dbReference>
<feature type="domain" description="Shikimate dehydrogenase substrate binding N-terminal" evidence="10">
    <location>
        <begin position="7"/>
        <end position="89"/>
    </location>
</feature>
<feature type="binding site" evidence="8">
    <location>
        <position position="217"/>
    </location>
    <ligand>
        <name>shikimate</name>
        <dbReference type="ChEBI" id="CHEBI:36208"/>
    </ligand>
</feature>
<feature type="binding site" evidence="8">
    <location>
        <position position="246"/>
    </location>
    <ligand>
        <name>shikimate</name>
        <dbReference type="ChEBI" id="CHEBI:36208"/>
    </ligand>
</feature>
<name>A0A935T8L4_9PROT</name>
<dbReference type="GO" id="GO:0004764">
    <property type="term" value="F:shikimate 3-dehydrogenase (NADP+) activity"/>
    <property type="evidence" value="ECO:0007669"/>
    <property type="project" value="UniProtKB-UniRule"/>
</dbReference>
<evidence type="ECO:0000256" key="8">
    <source>
        <dbReference type="HAMAP-Rule" id="MF_00222"/>
    </source>
</evidence>
<comment type="caution">
    <text evidence="8">Lacks conserved residue(s) required for the propagation of feature annotation.</text>
</comment>
<evidence type="ECO:0000313" key="13">
    <source>
        <dbReference type="Proteomes" id="UP000706151"/>
    </source>
</evidence>
<dbReference type="GO" id="GO:0009073">
    <property type="term" value="P:aromatic amino acid family biosynthetic process"/>
    <property type="evidence" value="ECO:0007669"/>
    <property type="project" value="UniProtKB-KW"/>
</dbReference>
<keyword evidence="6 8" id="KW-0057">Aromatic amino acid biosynthesis</keyword>
<dbReference type="EMBL" id="JADJOT010000002">
    <property type="protein sequence ID" value="MBK7952862.1"/>
    <property type="molecule type" value="Genomic_DNA"/>
</dbReference>
<keyword evidence="5 8" id="KW-0560">Oxidoreductase</keyword>
<evidence type="ECO:0000259" key="11">
    <source>
        <dbReference type="Pfam" id="PF18317"/>
    </source>
</evidence>
<dbReference type="InterPro" id="IPR006151">
    <property type="entry name" value="Shikm_DH/Glu-tRNA_Rdtase"/>
</dbReference>
<feature type="binding site" evidence="8">
    <location>
        <position position="102"/>
    </location>
    <ligand>
        <name>shikimate</name>
        <dbReference type="ChEBI" id="CHEBI:36208"/>
    </ligand>
</feature>
<evidence type="ECO:0000256" key="3">
    <source>
        <dbReference type="ARBA" id="ARBA00022605"/>
    </source>
</evidence>
<feature type="domain" description="SDH C-terminal" evidence="11">
    <location>
        <begin position="239"/>
        <end position="265"/>
    </location>
</feature>
<dbReference type="InterPro" id="IPR041121">
    <property type="entry name" value="SDH_C"/>
</dbReference>
<dbReference type="InterPro" id="IPR046346">
    <property type="entry name" value="Aminoacid_DH-like_N_sf"/>
</dbReference>
<comment type="subunit">
    <text evidence="8">Homodimer.</text>
</comment>
<feature type="binding site" evidence="8">
    <location>
        <position position="239"/>
    </location>
    <ligand>
        <name>NADP(+)</name>
        <dbReference type="ChEBI" id="CHEBI:58349"/>
    </ligand>
</feature>
<evidence type="ECO:0000256" key="6">
    <source>
        <dbReference type="ARBA" id="ARBA00023141"/>
    </source>
</evidence>
<evidence type="ECO:0000259" key="9">
    <source>
        <dbReference type="Pfam" id="PF01488"/>
    </source>
</evidence>
<feature type="binding site" evidence="8">
    <location>
        <position position="215"/>
    </location>
    <ligand>
        <name>NADP(+)</name>
        <dbReference type="ChEBI" id="CHEBI:58349"/>
    </ligand>
</feature>
<dbReference type="EC" id="1.1.1.25" evidence="2 8"/>
<feature type="binding site" evidence="8">
    <location>
        <begin position="15"/>
        <end position="17"/>
    </location>
    <ligand>
        <name>shikimate</name>
        <dbReference type="ChEBI" id="CHEBI:36208"/>
    </ligand>
</feature>
<organism evidence="12 13">
    <name type="scientific">Candidatus Accumulibacter affinis</name>
    <dbReference type="NCBI Taxonomy" id="2954384"/>
    <lineage>
        <taxon>Bacteria</taxon>
        <taxon>Pseudomonadati</taxon>
        <taxon>Pseudomonadota</taxon>
        <taxon>Betaproteobacteria</taxon>
        <taxon>Candidatus Accumulibacter</taxon>
    </lineage>
</organism>
<dbReference type="GO" id="GO:0008652">
    <property type="term" value="P:amino acid biosynthetic process"/>
    <property type="evidence" value="ECO:0007669"/>
    <property type="project" value="UniProtKB-KW"/>
</dbReference>
<feature type="binding site" evidence="8">
    <location>
        <position position="62"/>
    </location>
    <ligand>
        <name>shikimate</name>
        <dbReference type="ChEBI" id="CHEBI:36208"/>
    </ligand>
</feature>
<gene>
    <name evidence="8 12" type="primary">aroE</name>
    <name evidence="12" type="ORF">IPK02_02215</name>
</gene>
<dbReference type="Pfam" id="PF08501">
    <property type="entry name" value="Shikimate_dh_N"/>
    <property type="match status" value="1"/>
</dbReference>
<dbReference type="SUPFAM" id="SSF51735">
    <property type="entry name" value="NAD(P)-binding Rossmann-fold domains"/>
    <property type="match status" value="1"/>
</dbReference>
<reference evidence="12 13" key="1">
    <citation type="submission" date="2020-10" db="EMBL/GenBank/DDBJ databases">
        <title>Connecting structure to function with the recovery of over 1000 high-quality activated sludge metagenome-assembled genomes encoding full-length rRNA genes using long-read sequencing.</title>
        <authorList>
            <person name="Singleton C.M."/>
            <person name="Petriglieri F."/>
            <person name="Kristensen J.M."/>
            <person name="Kirkegaard R.H."/>
            <person name="Michaelsen T.Y."/>
            <person name="Andersen M.H."/>
            <person name="Karst S.M."/>
            <person name="Dueholm M.S."/>
            <person name="Nielsen P.H."/>
            <person name="Albertsen M."/>
        </authorList>
    </citation>
    <scope>NUCLEOTIDE SEQUENCE [LARGE SCALE GENOMIC DNA]</scope>
    <source>
        <strain evidence="12">Fred_18-Q3-R57-64_BAT3C.720</strain>
    </source>
</reference>
<feature type="binding site" evidence="8">
    <location>
        <position position="87"/>
    </location>
    <ligand>
        <name>shikimate</name>
        <dbReference type="ChEBI" id="CHEBI:36208"/>
    </ligand>
</feature>
<dbReference type="PANTHER" id="PTHR21089">
    <property type="entry name" value="SHIKIMATE DEHYDROGENASE"/>
    <property type="match status" value="1"/>
</dbReference>
<dbReference type="InterPro" id="IPR013708">
    <property type="entry name" value="Shikimate_DH-bd_N"/>
</dbReference>
<dbReference type="HAMAP" id="MF_00222">
    <property type="entry name" value="Shikimate_DH_AroE"/>
    <property type="match status" value="1"/>
</dbReference>
<dbReference type="Pfam" id="PF18317">
    <property type="entry name" value="SDH_C"/>
    <property type="match status" value="1"/>
</dbReference>
<evidence type="ECO:0000259" key="10">
    <source>
        <dbReference type="Pfam" id="PF08501"/>
    </source>
</evidence>
<evidence type="ECO:0000256" key="4">
    <source>
        <dbReference type="ARBA" id="ARBA00022857"/>
    </source>
</evidence>
<evidence type="ECO:0000313" key="12">
    <source>
        <dbReference type="EMBL" id="MBK7952862.1"/>
    </source>
</evidence>